<gene>
    <name evidence="2" type="ORF">Aargi30884_19590</name>
</gene>
<keyword evidence="3" id="KW-1185">Reference proteome</keyword>
<sequence length="303" mass="34742">MKEISKGILVVLIIVLVFMLWVHSGEDYLFWKENGNYQREEIQKVHVTRADGKDLYLDIESYLEGVISSEMSPAFEMEALKAQCVAARTFVVQRGYEVDDTTNTQVYRDNKQLKDIWKDNYDVYHKKIQQAVQETTGEILTYQGKPISALFFSSSCGKTANAQEYWGNKVPYLVSVDSSWDKQSEEYEKSITMGKQEFSTALGFQNTVQEIEEPIRYDSGYVKEIRIDRIVFTGREVREKLNLRSSCFTIKENKDNVVITTKGYGHGVGMSQIGAQAMAEKGTSYKQILSHYYPKTKIEKLGV</sequence>
<dbReference type="NCBIfam" id="TIGR02669">
    <property type="entry name" value="SpoIID_LytB"/>
    <property type="match status" value="1"/>
</dbReference>
<dbReference type="RefSeq" id="WP_163052163.1">
    <property type="nucleotide sequence ID" value="NZ_AP019695.1"/>
</dbReference>
<dbReference type="InterPro" id="IPR013486">
    <property type="entry name" value="SpoIID/LytB"/>
</dbReference>
<dbReference type="KEGG" id="aarg:Aargi30884_19590"/>
<dbReference type="GO" id="GO:0030435">
    <property type="term" value="P:sporulation resulting in formation of a cellular spore"/>
    <property type="evidence" value="ECO:0007669"/>
    <property type="project" value="InterPro"/>
</dbReference>
<dbReference type="InterPro" id="IPR013693">
    <property type="entry name" value="SpoIID/LytB_N"/>
</dbReference>
<dbReference type="EMBL" id="AP019695">
    <property type="protein sequence ID" value="BBK23056.1"/>
    <property type="molecule type" value="Genomic_DNA"/>
</dbReference>
<dbReference type="PANTHER" id="PTHR30032">
    <property type="entry name" value="N-ACETYLMURAMOYL-L-ALANINE AMIDASE-RELATED"/>
    <property type="match status" value="1"/>
</dbReference>
<dbReference type="GO" id="GO:0030288">
    <property type="term" value="C:outer membrane-bounded periplasmic space"/>
    <property type="evidence" value="ECO:0007669"/>
    <property type="project" value="TreeGrafter"/>
</dbReference>
<evidence type="ECO:0000313" key="3">
    <source>
        <dbReference type="Proteomes" id="UP000464754"/>
    </source>
</evidence>
<dbReference type="InterPro" id="IPR051922">
    <property type="entry name" value="Bact_Sporulation_Assoc"/>
</dbReference>
<dbReference type="AlphaFoldDB" id="A0A6N4TIK2"/>
<accession>A0A6N4TIK2</accession>
<dbReference type="PANTHER" id="PTHR30032:SF4">
    <property type="entry name" value="AMIDASE ENHANCER"/>
    <property type="match status" value="1"/>
</dbReference>
<feature type="domain" description="Sporulation stage II protein D amidase enhancer LytB N-terminal" evidence="1">
    <location>
        <begin position="57"/>
        <end position="142"/>
    </location>
</feature>
<dbReference type="Pfam" id="PF08486">
    <property type="entry name" value="SpoIID"/>
    <property type="match status" value="1"/>
</dbReference>
<reference evidence="3" key="1">
    <citation type="submission" date="2019-05" db="EMBL/GenBank/DDBJ databases">
        <title>Complete genome sequencing of Absiella argi strain JCM 30884.</title>
        <authorList>
            <person name="Sakamoto M."/>
            <person name="Murakami T."/>
            <person name="Mori H."/>
        </authorList>
    </citation>
    <scope>NUCLEOTIDE SEQUENCE [LARGE SCALE GENOMIC DNA]</scope>
    <source>
        <strain evidence="3">JCM 30884</strain>
    </source>
</reference>
<evidence type="ECO:0000313" key="2">
    <source>
        <dbReference type="EMBL" id="BBK23056.1"/>
    </source>
</evidence>
<organism evidence="2 3">
    <name type="scientific">Amedibacterium intestinale</name>
    <dbReference type="NCBI Taxonomy" id="2583452"/>
    <lineage>
        <taxon>Bacteria</taxon>
        <taxon>Bacillati</taxon>
        <taxon>Bacillota</taxon>
        <taxon>Erysipelotrichia</taxon>
        <taxon>Erysipelotrichales</taxon>
        <taxon>Erysipelotrichaceae</taxon>
        <taxon>Amedibacterium</taxon>
    </lineage>
</organism>
<protein>
    <recommendedName>
        <fullName evidence="1">Sporulation stage II protein D amidase enhancer LytB N-terminal domain-containing protein</fullName>
    </recommendedName>
</protein>
<proteinExistence type="predicted"/>
<dbReference type="Proteomes" id="UP000464754">
    <property type="component" value="Chromosome"/>
</dbReference>
<name>A0A6N4TIK2_9FIRM</name>
<dbReference type="NCBIfam" id="TIGR02870">
    <property type="entry name" value="spore_II_D"/>
    <property type="match status" value="1"/>
</dbReference>
<evidence type="ECO:0000259" key="1">
    <source>
        <dbReference type="Pfam" id="PF08486"/>
    </source>
</evidence>
<dbReference type="InterPro" id="IPR014225">
    <property type="entry name" value="Spore_II_D_firmicutes"/>
</dbReference>